<dbReference type="InterPro" id="IPR011995">
    <property type="entry name" value="OMPdecase_type-2"/>
</dbReference>
<evidence type="ECO:0000256" key="4">
    <source>
        <dbReference type="ARBA" id="ARBA00022975"/>
    </source>
</evidence>
<dbReference type="Proteomes" id="UP000592181">
    <property type="component" value="Unassembled WGS sequence"/>
</dbReference>
<dbReference type="EMBL" id="JACBZX010000001">
    <property type="protein sequence ID" value="NYG38284.1"/>
    <property type="molecule type" value="Genomic_DNA"/>
</dbReference>
<evidence type="ECO:0000256" key="6">
    <source>
        <dbReference type="ARBA" id="ARBA00049157"/>
    </source>
</evidence>
<accession>A0A852XCU4</accession>
<comment type="similarity">
    <text evidence="2 7">Belongs to the OMP decarboxylase family. Type 2 subfamily.</text>
</comment>
<feature type="domain" description="Orotidine 5'-phosphate decarboxylase" evidence="8">
    <location>
        <begin position="32"/>
        <end position="285"/>
    </location>
</feature>
<sequence length="303" mass="30243">MTAPDPAPDPAAGPGPVPFGRRLRAAMDAHGPLCVGIDPHRALLQSWGLTPGLDGLRAFTETCVTAFAGRVAAVKPQSAFYEVHGAAGVAVLEEALAALRAAGTLSILDVKRGDIGTTVEAYAHASLAPDAPGAADAVTMSPYLGYGALRPAIDLAQETGRGVFVLALTSNPEGAQVQHARLPDGRSVAGAVADAAGEDNAPARARGELGSIGLVVGATVGDAVQRLGIDLAASGGPLLAPGLGAQGATADDVRRVFGDALGQVLAASSRDVLRAGPDRAALGARAEQVAAEVDRMIAPGALD</sequence>
<dbReference type="NCBIfam" id="TIGR02127">
    <property type="entry name" value="pyrF_sub2"/>
    <property type="match status" value="1"/>
</dbReference>
<keyword evidence="3 7" id="KW-0210">Decarboxylase</keyword>
<dbReference type="SUPFAM" id="SSF51366">
    <property type="entry name" value="Ribulose-phoshate binding barrel"/>
    <property type="match status" value="1"/>
</dbReference>
<dbReference type="GO" id="GO:0044205">
    <property type="term" value="P:'de novo' UMP biosynthetic process"/>
    <property type="evidence" value="ECO:0007669"/>
    <property type="project" value="UniProtKB-UniRule"/>
</dbReference>
<evidence type="ECO:0000256" key="7">
    <source>
        <dbReference type="HAMAP-Rule" id="MF_01215"/>
    </source>
</evidence>
<gene>
    <name evidence="7" type="primary">pyrF</name>
    <name evidence="9" type="ORF">BJY28_002753</name>
</gene>
<evidence type="ECO:0000256" key="3">
    <source>
        <dbReference type="ARBA" id="ARBA00022793"/>
    </source>
</evidence>
<dbReference type="AlphaFoldDB" id="A0A852XCU4"/>
<dbReference type="SMART" id="SM00934">
    <property type="entry name" value="OMPdecase"/>
    <property type="match status" value="1"/>
</dbReference>
<dbReference type="Gene3D" id="3.20.20.70">
    <property type="entry name" value="Aldolase class I"/>
    <property type="match status" value="1"/>
</dbReference>
<evidence type="ECO:0000313" key="10">
    <source>
        <dbReference type="Proteomes" id="UP000592181"/>
    </source>
</evidence>
<dbReference type="CDD" id="cd04725">
    <property type="entry name" value="OMP_decarboxylase_like"/>
    <property type="match status" value="1"/>
</dbReference>
<evidence type="ECO:0000256" key="1">
    <source>
        <dbReference type="ARBA" id="ARBA00004861"/>
    </source>
</evidence>
<evidence type="ECO:0000259" key="8">
    <source>
        <dbReference type="SMART" id="SM00934"/>
    </source>
</evidence>
<dbReference type="Pfam" id="PF00215">
    <property type="entry name" value="OMPdecase"/>
    <property type="match status" value="1"/>
</dbReference>
<keyword evidence="10" id="KW-1185">Reference proteome</keyword>
<reference evidence="9 10" key="1">
    <citation type="submission" date="2020-07" db="EMBL/GenBank/DDBJ databases">
        <title>Sequencing the genomes of 1000 actinobacteria strains.</title>
        <authorList>
            <person name="Klenk H.-P."/>
        </authorList>
    </citation>
    <scope>NUCLEOTIDE SEQUENCE [LARGE SCALE GENOMIC DNA]</scope>
    <source>
        <strain evidence="9 10">DSM 24723</strain>
    </source>
</reference>
<dbReference type="HAMAP" id="MF_01215">
    <property type="entry name" value="OMPdecase_type2"/>
    <property type="match status" value="1"/>
</dbReference>
<dbReference type="InterPro" id="IPR011060">
    <property type="entry name" value="RibuloseP-bd_barrel"/>
</dbReference>
<dbReference type="PANTHER" id="PTHR43375">
    <property type="entry name" value="OROTIDINE 5'-PHOSPHATE DECARBOXYLASE"/>
    <property type="match status" value="1"/>
</dbReference>
<feature type="active site" description="Proton donor" evidence="7">
    <location>
        <position position="111"/>
    </location>
</feature>
<evidence type="ECO:0000256" key="2">
    <source>
        <dbReference type="ARBA" id="ARBA00008847"/>
    </source>
</evidence>
<keyword evidence="5 7" id="KW-0456">Lyase</keyword>
<comment type="catalytic activity">
    <reaction evidence="6 7">
        <text>orotidine 5'-phosphate + H(+) = UMP + CO2</text>
        <dbReference type="Rhea" id="RHEA:11596"/>
        <dbReference type="ChEBI" id="CHEBI:15378"/>
        <dbReference type="ChEBI" id="CHEBI:16526"/>
        <dbReference type="ChEBI" id="CHEBI:57538"/>
        <dbReference type="ChEBI" id="CHEBI:57865"/>
        <dbReference type="EC" id="4.1.1.23"/>
    </reaction>
</comment>
<name>A0A852XCU4_9MICO</name>
<organism evidence="9 10">
    <name type="scientific">Janibacter alkaliphilus</name>
    <dbReference type="NCBI Taxonomy" id="1069963"/>
    <lineage>
        <taxon>Bacteria</taxon>
        <taxon>Bacillati</taxon>
        <taxon>Actinomycetota</taxon>
        <taxon>Actinomycetes</taxon>
        <taxon>Micrococcales</taxon>
        <taxon>Intrasporangiaceae</taxon>
        <taxon>Janibacter</taxon>
    </lineage>
</organism>
<proteinExistence type="inferred from homology"/>
<evidence type="ECO:0000313" key="9">
    <source>
        <dbReference type="EMBL" id="NYG38284.1"/>
    </source>
</evidence>
<dbReference type="InterPro" id="IPR013785">
    <property type="entry name" value="Aldolase_TIM"/>
</dbReference>
<dbReference type="PANTHER" id="PTHR43375:SF1">
    <property type="entry name" value="OROTIDINE 5'-PHOSPHATE DECARBOXYLASE"/>
    <property type="match status" value="1"/>
</dbReference>
<dbReference type="InterPro" id="IPR001754">
    <property type="entry name" value="OMPdeCOase_dom"/>
</dbReference>
<keyword evidence="4 7" id="KW-0665">Pyrimidine biosynthesis</keyword>
<protein>
    <recommendedName>
        <fullName evidence="7">Orotidine 5'-phosphate decarboxylase</fullName>
        <ecNumber evidence="7">4.1.1.23</ecNumber>
    </recommendedName>
    <alternativeName>
        <fullName evidence="7">OMP decarboxylase</fullName>
        <shortName evidence="7">OMPDCase</shortName>
        <shortName evidence="7">OMPdecase</shortName>
    </alternativeName>
</protein>
<dbReference type="GO" id="GO:0006207">
    <property type="term" value="P:'de novo' pyrimidine nucleobase biosynthetic process"/>
    <property type="evidence" value="ECO:0007669"/>
    <property type="project" value="InterPro"/>
</dbReference>
<dbReference type="UniPathway" id="UPA00070">
    <property type="reaction ID" value="UER00120"/>
</dbReference>
<comment type="pathway">
    <text evidence="1 7">Pyrimidine metabolism; UMP biosynthesis via de novo pathway; UMP from orotate: step 2/2.</text>
</comment>
<evidence type="ECO:0000256" key="5">
    <source>
        <dbReference type="ARBA" id="ARBA00023239"/>
    </source>
</evidence>
<comment type="caution">
    <text evidence="9">The sequence shown here is derived from an EMBL/GenBank/DDBJ whole genome shotgun (WGS) entry which is preliminary data.</text>
</comment>
<dbReference type="GO" id="GO:0004590">
    <property type="term" value="F:orotidine-5'-phosphate decarboxylase activity"/>
    <property type="evidence" value="ECO:0007669"/>
    <property type="project" value="UniProtKB-UniRule"/>
</dbReference>
<dbReference type="EC" id="4.1.1.23" evidence="7"/>